<gene>
    <name evidence="1" type="ORF">Dasosvirus9_13</name>
</gene>
<organism evidence="1">
    <name type="scientific">Dasosvirus sp</name>
    <dbReference type="NCBI Taxonomy" id="2487764"/>
    <lineage>
        <taxon>Viruses</taxon>
        <taxon>Varidnaviria</taxon>
        <taxon>Bamfordvirae</taxon>
        <taxon>Nucleocytoviricota</taxon>
        <taxon>Megaviricetes</taxon>
        <taxon>Imitervirales</taxon>
        <taxon>Mimiviridae</taxon>
        <taxon>Klosneuvirinae</taxon>
    </lineage>
</organism>
<accession>A0A3G4ZVW6</accession>
<name>A0A3G4ZVW6_9VIRU</name>
<sequence length="160" mass="18759">MNSRWNSTEKLKLIDLYSQGKTYDEIGKELDRSGNAIKLRLESIVYDNLVRGQTVDILAKRLKSTEENIIQMYYSYKSFLEGRGKEVAQVDLTKRSHAIKRPSIKNNIFIGNDSKKKNIKSVTKNTSLERIEKQNRVLRVVFDNLRMKRAIEKLRKNHEK</sequence>
<reference evidence="1" key="1">
    <citation type="submission" date="2018-10" db="EMBL/GenBank/DDBJ databases">
        <title>Hidden diversity of soil giant viruses.</title>
        <authorList>
            <person name="Schulz F."/>
            <person name="Alteio L."/>
            <person name="Goudeau D."/>
            <person name="Ryan E.M."/>
            <person name="Malmstrom R.R."/>
            <person name="Blanchard J."/>
            <person name="Woyke T."/>
        </authorList>
    </citation>
    <scope>NUCLEOTIDE SEQUENCE</scope>
    <source>
        <strain evidence="1">DSV1</strain>
    </source>
</reference>
<dbReference type="Gene3D" id="1.10.10.60">
    <property type="entry name" value="Homeodomain-like"/>
    <property type="match status" value="1"/>
</dbReference>
<proteinExistence type="predicted"/>
<protein>
    <submittedName>
        <fullName evidence="1">Uncharacterized protein</fullName>
    </submittedName>
</protein>
<evidence type="ECO:0000313" key="1">
    <source>
        <dbReference type="EMBL" id="AYV77589.1"/>
    </source>
</evidence>
<dbReference type="EMBL" id="MK072050">
    <property type="protein sequence ID" value="AYV77589.1"/>
    <property type="molecule type" value="Genomic_DNA"/>
</dbReference>